<dbReference type="AlphaFoldDB" id="A0A269P9V2"/>
<dbReference type="EMBL" id="NQMQ01000044">
    <property type="protein sequence ID" value="PAJ67714.1"/>
    <property type="molecule type" value="Genomic_DNA"/>
</dbReference>
<keyword evidence="4 6" id="KW-1133">Transmembrane helix</keyword>
<proteinExistence type="predicted"/>
<feature type="transmembrane region" description="Helical" evidence="6">
    <location>
        <begin position="209"/>
        <end position="227"/>
    </location>
</feature>
<evidence type="ECO:0000256" key="1">
    <source>
        <dbReference type="ARBA" id="ARBA00004141"/>
    </source>
</evidence>
<accession>A0A269P9V2</accession>
<dbReference type="Proteomes" id="UP000215771">
    <property type="component" value="Unassembled WGS sequence"/>
</dbReference>
<evidence type="ECO:0000256" key="3">
    <source>
        <dbReference type="ARBA" id="ARBA00022692"/>
    </source>
</evidence>
<name>A0A269P9V2_9CORY</name>
<dbReference type="PANTHER" id="PTHR34857">
    <property type="entry name" value="SLL0384 PROTEIN"/>
    <property type="match status" value="1"/>
</dbReference>
<dbReference type="Pfam" id="PF02361">
    <property type="entry name" value="CbiQ"/>
    <property type="match status" value="1"/>
</dbReference>
<evidence type="ECO:0000256" key="5">
    <source>
        <dbReference type="ARBA" id="ARBA00023136"/>
    </source>
</evidence>
<evidence type="ECO:0000313" key="8">
    <source>
        <dbReference type="Proteomes" id="UP000215771"/>
    </source>
</evidence>
<gene>
    <name evidence="7" type="ORF">CIG21_12190</name>
</gene>
<feature type="transmembrane region" description="Helical" evidence="6">
    <location>
        <begin position="77"/>
        <end position="101"/>
    </location>
</feature>
<keyword evidence="2" id="KW-1003">Cell membrane</keyword>
<keyword evidence="5 6" id="KW-0472">Membrane</keyword>
<dbReference type="InterPro" id="IPR051611">
    <property type="entry name" value="ECF_transporter_component"/>
</dbReference>
<evidence type="ECO:0000256" key="6">
    <source>
        <dbReference type="SAM" id="Phobius"/>
    </source>
</evidence>
<organism evidence="7 8">
    <name type="scientific">Corynebacterium hadale</name>
    <dbReference type="NCBI Taxonomy" id="2026255"/>
    <lineage>
        <taxon>Bacteria</taxon>
        <taxon>Bacillati</taxon>
        <taxon>Actinomycetota</taxon>
        <taxon>Actinomycetes</taxon>
        <taxon>Mycobacteriales</taxon>
        <taxon>Corynebacteriaceae</taxon>
        <taxon>Corynebacterium</taxon>
    </lineage>
</organism>
<dbReference type="CDD" id="cd16914">
    <property type="entry name" value="EcfT"/>
    <property type="match status" value="1"/>
</dbReference>
<evidence type="ECO:0000256" key="4">
    <source>
        <dbReference type="ARBA" id="ARBA00022989"/>
    </source>
</evidence>
<reference evidence="7 8" key="1">
    <citation type="submission" date="2017-08" db="EMBL/GenBank/DDBJ databases">
        <authorList>
            <person name="de Groot N.N."/>
        </authorList>
    </citation>
    <scope>NUCLEOTIDE SEQUENCE [LARGE SCALE GENOMIC DNA]</scope>
    <source>
        <strain evidence="7 8">NBT06-6</strain>
    </source>
</reference>
<comment type="caution">
    <text evidence="7">The sequence shown here is derived from an EMBL/GenBank/DDBJ whole genome shotgun (WGS) entry which is preliminary data.</text>
</comment>
<dbReference type="GO" id="GO:0005886">
    <property type="term" value="C:plasma membrane"/>
    <property type="evidence" value="ECO:0007669"/>
    <property type="project" value="UniProtKB-ARBA"/>
</dbReference>
<protein>
    <submittedName>
        <fullName evidence="7">Energy-coupling factor transporter transmembrane protein EcfT</fullName>
    </submittedName>
</protein>
<evidence type="ECO:0000313" key="7">
    <source>
        <dbReference type="EMBL" id="PAJ67714.1"/>
    </source>
</evidence>
<comment type="subcellular location">
    <subcellularLocation>
        <location evidence="1">Membrane</location>
        <topology evidence="1">Multi-pass membrane protein</topology>
    </subcellularLocation>
</comment>
<evidence type="ECO:0000256" key="2">
    <source>
        <dbReference type="ARBA" id="ARBA00022475"/>
    </source>
</evidence>
<keyword evidence="3 6" id="KW-0812">Transmembrane</keyword>
<dbReference type="PANTHER" id="PTHR34857:SF2">
    <property type="entry name" value="SLL0384 PROTEIN"/>
    <property type="match status" value="1"/>
</dbReference>
<dbReference type="RefSeq" id="WP_070777127.1">
    <property type="nucleotide sequence ID" value="NZ_NQMQ01000044.1"/>
</dbReference>
<feature type="transmembrane region" description="Helical" evidence="6">
    <location>
        <begin position="48"/>
        <end position="65"/>
    </location>
</feature>
<sequence>MRPGWLRFDPRTTMLLLPLCSMLTLLVDQTGLLCLVAGASAYLLLTGMWRQAVTGVCVFLLLYLVQYAIVKYATGTVLMLGFMVFFAARIMPVAMLVQCLAGTPPGELIAALQRLRAPRALVLPCAVILRFLPTIGSEFASIRDGMKLRGLSALSWRTAVHPVMVIESIYVPLLMRSMKVSDDLSVSAATRGADNPGPRTSLRQLRFRPVDVIAAACAIMALGWVLADQLVTGTAI</sequence>
<dbReference type="InterPro" id="IPR003339">
    <property type="entry name" value="ABC/ECF_trnsptr_transmembrane"/>
</dbReference>